<dbReference type="Gene3D" id="2.60.40.1250">
    <property type="entry name" value="Thiol:disulfide interchange protein DsbD, N-terminal domain"/>
    <property type="match status" value="1"/>
</dbReference>
<feature type="transmembrane region" description="Helical" evidence="5">
    <location>
        <begin position="202"/>
        <end position="224"/>
    </location>
</feature>
<dbReference type="GO" id="GO:0042158">
    <property type="term" value="P:lipoprotein biosynthetic process"/>
    <property type="evidence" value="ECO:0007669"/>
    <property type="project" value="InterPro"/>
</dbReference>
<sequence length="473" mass="51970">MSLRSAAALVLLSVLLTGMTAWAQPLTLPSLNADKPAAQPEVLTAEQAFELIHAEQSAIKTEADGSRLLELRWNIAPGHYLYRDQLRMLDAQGQPIPLQIPEGRPLSDAFFGSVQVFHRELRIHAALPERSVQWPLELQWQGCAEIGICYPVQQQIISAAQAGMDRNADAPTPALNEDNMQAAQPGLLQALALPPSVRIGPLALPTMALAAFLALLASQWWARLRQRQSNQPVEKLLLHATLAGLVAARAAYVVQWWPEYWEPVSASPANALQILDIRDGGWNLWAGLLVAALWAAWSCRSHALLKRGVLQSLGVGAFILMAAYALRNWVEPPASSLPSLTLVNAAAQPMDLRSYGGQPLVINLWASWCPPCKREMPVLAQAQKDHPGVRFIWINQGEDAAAVLRYLQSMPLPPAQVLLDPDQLVGQHWQQRSLPSTYFYDANGRLRSTRTGELSRASLSEQLRIIAPPTQAP</sequence>
<keyword evidence="5" id="KW-1133">Transmembrane helix</keyword>
<dbReference type="AlphaFoldDB" id="A0A096FJC1"/>
<protein>
    <submittedName>
        <fullName evidence="8">Redoxin</fullName>
    </submittedName>
</protein>
<dbReference type="EMBL" id="AWOR01000043">
    <property type="protein sequence ID" value="KGH30476.1"/>
    <property type="molecule type" value="Genomic_DNA"/>
</dbReference>
<dbReference type="InterPro" id="IPR017937">
    <property type="entry name" value="Thioredoxin_CS"/>
</dbReference>
<evidence type="ECO:0000256" key="2">
    <source>
        <dbReference type="ARBA" id="ARBA00022748"/>
    </source>
</evidence>
<evidence type="ECO:0000256" key="3">
    <source>
        <dbReference type="ARBA" id="ARBA00023157"/>
    </source>
</evidence>
<dbReference type="InterPro" id="IPR036929">
    <property type="entry name" value="DsbDN_sf"/>
</dbReference>
<feature type="domain" description="Thioredoxin" evidence="7">
    <location>
        <begin position="331"/>
        <end position="471"/>
    </location>
</feature>
<feature type="transmembrane region" description="Helical" evidence="5">
    <location>
        <begin position="309"/>
        <end position="326"/>
    </location>
</feature>
<feature type="transmembrane region" description="Helical" evidence="5">
    <location>
        <begin position="236"/>
        <end position="257"/>
    </location>
</feature>
<organism evidence="8 9">
    <name type="scientific">Comamonas testosteroni</name>
    <name type="common">Pseudomonas testosteroni</name>
    <dbReference type="NCBI Taxonomy" id="285"/>
    <lineage>
        <taxon>Bacteria</taxon>
        <taxon>Pseudomonadati</taxon>
        <taxon>Pseudomonadota</taxon>
        <taxon>Betaproteobacteria</taxon>
        <taxon>Burkholderiales</taxon>
        <taxon>Comamonadaceae</taxon>
        <taxon>Comamonas</taxon>
    </lineage>
</organism>
<evidence type="ECO:0000313" key="9">
    <source>
        <dbReference type="Proteomes" id="UP000029553"/>
    </source>
</evidence>
<dbReference type="InterPro" id="IPR013766">
    <property type="entry name" value="Thioredoxin_domain"/>
</dbReference>
<keyword evidence="2" id="KW-0201">Cytochrome c-type biogenesis</keyword>
<dbReference type="PANTHER" id="PTHR42852:SF6">
    <property type="entry name" value="THIOL:DISULFIDE INTERCHANGE PROTEIN DSBE"/>
    <property type="match status" value="1"/>
</dbReference>
<dbReference type="GO" id="GO:0017004">
    <property type="term" value="P:cytochrome complex assembly"/>
    <property type="evidence" value="ECO:0007669"/>
    <property type="project" value="UniProtKB-KW"/>
</dbReference>
<dbReference type="GO" id="GO:0005886">
    <property type="term" value="C:plasma membrane"/>
    <property type="evidence" value="ECO:0007669"/>
    <property type="project" value="InterPro"/>
</dbReference>
<dbReference type="GO" id="GO:0015036">
    <property type="term" value="F:disulfide oxidoreductase activity"/>
    <property type="evidence" value="ECO:0007669"/>
    <property type="project" value="UniProtKB-ARBA"/>
</dbReference>
<dbReference type="InterPro" id="IPR013740">
    <property type="entry name" value="Redoxin"/>
</dbReference>
<dbReference type="InterPro" id="IPR001640">
    <property type="entry name" value="Lgt"/>
</dbReference>
<comment type="caution">
    <text evidence="8">The sequence shown here is derived from an EMBL/GenBank/DDBJ whole genome shotgun (WGS) entry which is preliminary data.</text>
</comment>
<feature type="signal peptide" evidence="6">
    <location>
        <begin position="1"/>
        <end position="23"/>
    </location>
</feature>
<dbReference type="CDD" id="cd02966">
    <property type="entry name" value="TlpA_like_family"/>
    <property type="match status" value="1"/>
</dbReference>
<dbReference type="RefSeq" id="WP_232776396.1">
    <property type="nucleotide sequence ID" value="NZ_AWOR01000043.1"/>
</dbReference>
<dbReference type="InterPro" id="IPR028250">
    <property type="entry name" value="DsbDN"/>
</dbReference>
<proteinExistence type="predicted"/>
<evidence type="ECO:0000313" key="8">
    <source>
        <dbReference type="EMBL" id="KGH30476.1"/>
    </source>
</evidence>
<dbReference type="PANTHER" id="PTHR42852">
    <property type="entry name" value="THIOL:DISULFIDE INTERCHANGE PROTEIN DSBE"/>
    <property type="match status" value="1"/>
</dbReference>
<dbReference type="Pfam" id="PF11412">
    <property type="entry name" value="DsbD_N"/>
    <property type="match status" value="1"/>
</dbReference>
<dbReference type="Proteomes" id="UP000029553">
    <property type="component" value="Unassembled WGS sequence"/>
</dbReference>
<dbReference type="PROSITE" id="PS51352">
    <property type="entry name" value="THIOREDOXIN_2"/>
    <property type="match status" value="1"/>
</dbReference>
<keyword evidence="4" id="KW-0676">Redox-active center</keyword>
<name>A0A096FJC1_COMTE</name>
<dbReference type="InterPro" id="IPR036249">
    <property type="entry name" value="Thioredoxin-like_sf"/>
</dbReference>
<gene>
    <name evidence="8" type="ORF">P353_10130</name>
</gene>
<dbReference type="InterPro" id="IPR050553">
    <property type="entry name" value="Thioredoxin_ResA/DsbE_sf"/>
</dbReference>
<feature type="transmembrane region" description="Helical" evidence="5">
    <location>
        <begin position="280"/>
        <end position="297"/>
    </location>
</feature>
<evidence type="ECO:0000256" key="5">
    <source>
        <dbReference type="SAM" id="Phobius"/>
    </source>
</evidence>
<dbReference type="GO" id="GO:0008961">
    <property type="term" value="F:phosphatidylglycerol-prolipoprotein diacylglyceryl transferase activity"/>
    <property type="evidence" value="ECO:0007669"/>
    <property type="project" value="InterPro"/>
</dbReference>
<evidence type="ECO:0000259" key="7">
    <source>
        <dbReference type="PROSITE" id="PS51352"/>
    </source>
</evidence>
<reference evidence="8 9" key="1">
    <citation type="submission" date="2013-09" db="EMBL/GenBank/DDBJ databases">
        <title>High correlation between genotypes and phenotypes of environmental bacteria Comamonas testosteroni strains.</title>
        <authorList>
            <person name="Liu L."/>
            <person name="Zhu W."/>
            <person name="Xia X."/>
            <person name="Xu B."/>
            <person name="Luo M."/>
            <person name="Wang G."/>
        </authorList>
    </citation>
    <scope>NUCLEOTIDE SEQUENCE [LARGE SCALE GENOMIC DNA]</scope>
    <source>
        <strain evidence="8 9">JL40</strain>
    </source>
</reference>
<dbReference type="Gene3D" id="3.40.30.10">
    <property type="entry name" value="Glutaredoxin"/>
    <property type="match status" value="1"/>
</dbReference>
<dbReference type="PROSITE" id="PS00194">
    <property type="entry name" value="THIOREDOXIN_1"/>
    <property type="match status" value="1"/>
</dbReference>
<feature type="chain" id="PRO_5001926540" evidence="6">
    <location>
        <begin position="24"/>
        <end position="473"/>
    </location>
</feature>
<dbReference type="SUPFAM" id="SSF74863">
    <property type="entry name" value="Thiol:disulfide interchange protein DsbD, N-terminal domain (DsbD-alpha)"/>
    <property type="match status" value="1"/>
</dbReference>
<evidence type="ECO:0000256" key="4">
    <source>
        <dbReference type="ARBA" id="ARBA00023284"/>
    </source>
</evidence>
<keyword evidence="5" id="KW-0472">Membrane</keyword>
<dbReference type="SUPFAM" id="SSF52833">
    <property type="entry name" value="Thioredoxin-like"/>
    <property type="match status" value="1"/>
</dbReference>
<dbReference type="Pfam" id="PF08534">
    <property type="entry name" value="Redoxin"/>
    <property type="match status" value="1"/>
</dbReference>
<keyword evidence="6" id="KW-0732">Signal</keyword>
<dbReference type="GO" id="GO:0030313">
    <property type="term" value="C:cell envelope"/>
    <property type="evidence" value="ECO:0007669"/>
    <property type="project" value="UniProtKB-SubCell"/>
</dbReference>
<keyword evidence="3" id="KW-1015">Disulfide bond</keyword>
<evidence type="ECO:0000256" key="6">
    <source>
        <dbReference type="SAM" id="SignalP"/>
    </source>
</evidence>
<comment type="subcellular location">
    <subcellularLocation>
        <location evidence="1">Cell envelope</location>
    </subcellularLocation>
</comment>
<evidence type="ECO:0000256" key="1">
    <source>
        <dbReference type="ARBA" id="ARBA00004196"/>
    </source>
</evidence>
<dbReference type="Pfam" id="PF01790">
    <property type="entry name" value="LGT"/>
    <property type="match status" value="1"/>
</dbReference>
<keyword evidence="5" id="KW-0812">Transmembrane</keyword>
<accession>A0A096FJC1</accession>